<dbReference type="AlphaFoldDB" id="A0A261TVL9"/>
<evidence type="ECO:0000313" key="2">
    <source>
        <dbReference type="EMBL" id="OZI53709.1"/>
    </source>
</evidence>
<dbReference type="PANTHER" id="PTHR13887">
    <property type="entry name" value="GLUTATHIONE S-TRANSFERASE KAPPA"/>
    <property type="match status" value="1"/>
</dbReference>
<dbReference type="Pfam" id="PF01323">
    <property type="entry name" value="DSBA"/>
    <property type="match status" value="1"/>
</dbReference>
<gene>
    <name evidence="2" type="ORF">CAL25_07020</name>
</gene>
<proteinExistence type="predicted"/>
<evidence type="ECO:0000313" key="3">
    <source>
        <dbReference type="Proteomes" id="UP000216913"/>
    </source>
</evidence>
<name>A0A261TVL9_9BORD</name>
<dbReference type="OrthoDB" id="9799122at2"/>
<dbReference type="GO" id="GO:0016491">
    <property type="term" value="F:oxidoreductase activity"/>
    <property type="evidence" value="ECO:0007669"/>
    <property type="project" value="InterPro"/>
</dbReference>
<dbReference type="PANTHER" id="PTHR13887:SF41">
    <property type="entry name" value="THIOREDOXIN SUPERFAMILY PROTEIN"/>
    <property type="match status" value="1"/>
</dbReference>
<dbReference type="InterPro" id="IPR001853">
    <property type="entry name" value="DSBA-like_thioredoxin_dom"/>
</dbReference>
<evidence type="ECO:0000259" key="1">
    <source>
        <dbReference type="Pfam" id="PF01323"/>
    </source>
</evidence>
<accession>A0A261TVL9</accession>
<dbReference type="Proteomes" id="UP000216913">
    <property type="component" value="Unassembled WGS sequence"/>
</dbReference>
<protein>
    <submittedName>
        <fullName evidence="2">Disulfide bond formation protein DsbA</fullName>
    </submittedName>
</protein>
<dbReference type="SUPFAM" id="SSF52833">
    <property type="entry name" value="Thioredoxin-like"/>
    <property type="match status" value="1"/>
</dbReference>
<dbReference type="RefSeq" id="WP_094799216.1">
    <property type="nucleotide sequence ID" value="NZ_NEVP01000004.1"/>
</dbReference>
<dbReference type="InterPro" id="IPR036249">
    <property type="entry name" value="Thioredoxin-like_sf"/>
</dbReference>
<feature type="domain" description="DSBA-like thioredoxin" evidence="1">
    <location>
        <begin position="6"/>
        <end position="205"/>
    </location>
</feature>
<comment type="caution">
    <text evidence="2">The sequence shown here is derived from an EMBL/GenBank/DDBJ whole genome shotgun (WGS) entry which is preliminary data.</text>
</comment>
<sequence length="216" mass="23835">MPIDISITSDFICPWCFIGERRLARALALLPADTLVTLRWQPFELNPDMPAEGVEREAYRAQKFGSLAQSRLRDAQTIDAARDDNIAFNYDAMRKTPNTFLAHRLLWLAQREGLATPMARTLFAAYFEQGLDIGDPATLAGLGARAGLPREEVAAFLQGDEGKDEVRAIEREGLARGIRGVPFFDIGGEIVSGAQPVETFALALQRAHERSLHPTA</sequence>
<organism evidence="2 3">
    <name type="scientific">Bordetella genomosp. 5</name>
    <dbReference type="NCBI Taxonomy" id="1395608"/>
    <lineage>
        <taxon>Bacteria</taxon>
        <taxon>Pseudomonadati</taxon>
        <taxon>Pseudomonadota</taxon>
        <taxon>Betaproteobacteria</taxon>
        <taxon>Burkholderiales</taxon>
        <taxon>Alcaligenaceae</taxon>
        <taxon>Bordetella</taxon>
    </lineage>
</organism>
<dbReference type="Gene3D" id="3.40.30.10">
    <property type="entry name" value="Glutaredoxin"/>
    <property type="match status" value="1"/>
</dbReference>
<dbReference type="EMBL" id="NEVP01000004">
    <property type="protein sequence ID" value="OZI53709.1"/>
    <property type="molecule type" value="Genomic_DNA"/>
</dbReference>
<keyword evidence="3" id="KW-1185">Reference proteome</keyword>
<dbReference type="CDD" id="cd03024">
    <property type="entry name" value="DsbA_FrnE"/>
    <property type="match status" value="1"/>
</dbReference>
<reference evidence="2 3" key="1">
    <citation type="submission" date="2017-05" db="EMBL/GenBank/DDBJ databases">
        <title>Complete and WGS of Bordetella genogroups.</title>
        <authorList>
            <person name="Spilker T."/>
            <person name="LiPuma J."/>
        </authorList>
    </citation>
    <scope>NUCLEOTIDE SEQUENCE [LARGE SCALE GENOMIC DNA]</scope>
    <source>
        <strain evidence="2 3">AU10456</strain>
    </source>
</reference>